<proteinExistence type="predicted"/>
<sequence length="384" mass="41045">MPSPANPRYTRLHHAYWLTPGLDGLSPRGETTWTRALAYADQNLTDGHISRAGLKMINRTPRDAAALVAAGLWSETSDGWQINDYDQWATPAAKISKQRAGNAQRQARHRARNALRENGNRPETERVSSDLRHDTVMTSAQSGTPSTHDSATQGGIHAGQDTAPEDSNALRNALRNGHQPDQTRPDSGGVGSNRQGPSITTATTGGAGAPGMDRSPADHGLCPTHGDQDPGTNCHGCRVAREQRQAAETTATTARRAALDACLWCDAYGWRVDPDTGDTIVPTIRCDHTPLPDHLDAPELHPTAEDTTPPATPTHTSAPGSVPTTTRRGRRPRVPEEVRAAIRADVAAGRGTTREIAARYGVAQSTVSRLASALPANESREPVT</sequence>
<evidence type="ECO:0000313" key="3">
    <source>
        <dbReference type="Proteomes" id="UP000557899"/>
    </source>
</evidence>
<evidence type="ECO:0000313" key="2">
    <source>
        <dbReference type="EMBL" id="NLA55332.1"/>
    </source>
</evidence>
<gene>
    <name evidence="2" type="ORF">GX859_03385</name>
</gene>
<organism evidence="2 3">
    <name type="scientific">Corynebacterium humireducens</name>
    <dbReference type="NCBI Taxonomy" id="1223514"/>
    <lineage>
        <taxon>Bacteria</taxon>
        <taxon>Bacillati</taxon>
        <taxon>Actinomycetota</taxon>
        <taxon>Actinomycetes</taxon>
        <taxon>Mycobacteriales</taxon>
        <taxon>Corynebacteriaceae</taxon>
        <taxon>Corynebacterium</taxon>
    </lineage>
</organism>
<evidence type="ECO:0000256" key="1">
    <source>
        <dbReference type="SAM" id="MobiDB-lite"/>
    </source>
</evidence>
<dbReference type="Proteomes" id="UP000557899">
    <property type="component" value="Unassembled WGS sequence"/>
</dbReference>
<feature type="compositionally biased region" description="Polar residues" evidence="1">
    <location>
        <begin position="136"/>
        <end position="153"/>
    </location>
</feature>
<feature type="compositionally biased region" description="Basic and acidic residues" evidence="1">
    <location>
        <begin position="114"/>
        <end position="135"/>
    </location>
</feature>
<accession>A0A7X6PLS4</accession>
<feature type="compositionally biased region" description="Low complexity" evidence="1">
    <location>
        <begin position="305"/>
        <end position="326"/>
    </location>
</feature>
<feature type="region of interest" description="Disordered" evidence="1">
    <location>
        <begin position="294"/>
        <end position="340"/>
    </location>
</feature>
<feature type="compositionally biased region" description="Basic and acidic residues" evidence="1">
    <location>
        <begin position="294"/>
        <end position="304"/>
    </location>
</feature>
<dbReference type="EMBL" id="JAAZHI010000076">
    <property type="protein sequence ID" value="NLA55332.1"/>
    <property type="molecule type" value="Genomic_DNA"/>
</dbReference>
<comment type="caution">
    <text evidence="2">The sequence shown here is derived from an EMBL/GenBank/DDBJ whole genome shotgun (WGS) entry which is preliminary data.</text>
</comment>
<feature type="region of interest" description="Disordered" evidence="1">
    <location>
        <begin position="93"/>
        <end position="230"/>
    </location>
</feature>
<reference evidence="2 3" key="1">
    <citation type="journal article" date="2020" name="Biotechnol. Biofuels">
        <title>New insights from the biogas microbiome by comprehensive genome-resolved metagenomics of nearly 1600 species originating from multiple anaerobic digesters.</title>
        <authorList>
            <person name="Campanaro S."/>
            <person name="Treu L."/>
            <person name="Rodriguez-R L.M."/>
            <person name="Kovalovszki A."/>
            <person name="Ziels R.M."/>
            <person name="Maus I."/>
            <person name="Zhu X."/>
            <person name="Kougias P.G."/>
            <person name="Basile A."/>
            <person name="Luo G."/>
            <person name="Schluter A."/>
            <person name="Konstantinidis K.T."/>
            <person name="Angelidaki I."/>
        </authorList>
    </citation>
    <scope>NUCLEOTIDE SEQUENCE [LARGE SCALE GENOMIC DNA]</scope>
    <source>
        <strain evidence="2">AS15tlH2ME_198</strain>
    </source>
</reference>
<feature type="region of interest" description="Disordered" evidence="1">
    <location>
        <begin position="363"/>
        <end position="384"/>
    </location>
</feature>
<protein>
    <submittedName>
        <fullName evidence="2">Uncharacterized protein</fullName>
    </submittedName>
</protein>
<name>A0A7X6PLS4_9CORY</name>
<dbReference type="AlphaFoldDB" id="A0A7X6PLS4"/>